<dbReference type="InterPro" id="IPR008949">
    <property type="entry name" value="Isoprenoid_synthase_dom_sf"/>
</dbReference>
<comment type="similarity">
    <text evidence="7">Belongs to the FPP/GGPP synthase family.</text>
</comment>
<name>A0AAV1JPU6_9NEOP</name>
<keyword evidence="3" id="KW-0479">Metal-binding</keyword>
<evidence type="ECO:0000256" key="4">
    <source>
        <dbReference type="ARBA" id="ARBA00022842"/>
    </source>
</evidence>
<dbReference type="SFLD" id="SFLDG01017">
    <property type="entry name" value="Polyprenyl_Transferase_Like"/>
    <property type="match status" value="1"/>
</dbReference>
<comment type="cofactor">
    <cofactor evidence="1">
        <name>Mg(2+)</name>
        <dbReference type="ChEBI" id="CHEBI:18420"/>
    </cofactor>
</comment>
<dbReference type="PROSITE" id="PS00723">
    <property type="entry name" value="POLYPRENYL_SYNTHASE_1"/>
    <property type="match status" value="1"/>
</dbReference>
<evidence type="ECO:0000256" key="1">
    <source>
        <dbReference type="ARBA" id="ARBA00001946"/>
    </source>
</evidence>
<dbReference type="EMBL" id="CAVLEF010000130">
    <property type="protein sequence ID" value="CAK1551478.1"/>
    <property type="molecule type" value="Genomic_DNA"/>
</dbReference>
<proteinExistence type="inferred from homology"/>
<dbReference type="GO" id="GO:0042811">
    <property type="term" value="P:pheromone biosynthetic process"/>
    <property type="evidence" value="ECO:0007669"/>
    <property type="project" value="UniProtKB-ARBA"/>
</dbReference>
<dbReference type="GO" id="GO:0004337">
    <property type="term" value="F:(2E,6E)-farnesyl diphosphate synthase activity"/>
    <property type="evidence" value="ECO:0007669"/>
    <property type="project" value="TreeGrafter"/>
</dbReference>
<protein>
    <recommendedName>
        <fullName evidence="6">Farnesyl pyrophosphate synthase</fullName>
    </recommendedName>
</protein>
<keyword evidence="9" id="KW-1185">Reference proteome</keyword>
<comment type="pathway">
    <text evidence="5">Pheromone biosynthesis.</text>
</comment>
<organism evidence="8 9">
    <name type="scientific">Leptosia nina</name>
    <dbReference type="NCBI Taxonomy" id="320188"/>
    <lineage>
        <taxon>Eukaryota</taxon>
        <taxon>Metazoa</taxon>
        <taxon>Ecdysozoa</taxon>
        <taxon>Arthropoda</taxon>
        <taxon>Hexapoda</taxon>
        <taxon>Insecta</taxon>
        <taxon>Pterygota</taxon>
        <taxon>Neoptera</taxon>
        <taxon>Endopterygota</taxon>
        <taxon>Lepidoptera</taxon>
        <taxon>Glossata</taxon>
        <taxon>Ditrysia</taxon>
        <taxon>Papilionoidea</taxon>
        <taxon>Pieridae</taxon>
        <taxon>Pierinae</taxon>
        <taxon>Leptosia</taxon>
    </lineage>
</organism>
<evidence type="ECO:0000313" key="8">
    <source>
        <dbReference type="EMBL" id="CAK1551478.1"/>
    </source>
</evidence>
<evidence type="ECO:0000256" key="7">
    <source>
        <dbReference type="RuleBase" id="RU004466"/>
    </source>
</evidence>
<dbReference type="GO" id="GO:0005737">
    <property type="term" value="C:cytoplasm"/>
    <property type="evidence" value="ECO:0007669"/>
    <property type="project" value="TreeGrafter"/>
</dbReference>
<keyword evidence="2 7" id="KW-0808">Transferase</keyword>
<accession>A0AAV1JPU6</accession>
<gene>
    <name evidence="8" type="ORF">LNINA_LOCUS10611</name>
</gene>
<dbReference type="GO" id="GO:0046872">
    <property type="term" value="F:metal ion binding"/>
    <property type="evidence" value="ECO:0007669"/>
    <property type="project" value="UniProtKB-KW"/>
</dbReference>
<dbReference type="Gene3D" id="1.10.600.10">
    <property type="entry name" value="Farnesyl Diphosphate Synthase"/>
    <property type="match status" value="1"/>
</dbReference>
<evidence type="ECO:0000256" key="3">
    <source>
        <dbReference type="ARBA" id="ARBA00022723"/>
    </source>
</evidence>
<dbReference type="PANTHER" id="PTHR11525">
    <property type="entry name" value="FARNESYL-PYROPHOSPHATE SYNTHETASE"/>
    <property type="match status" value="1"/>
</dbReference>
<evidence type="ECO:0000256" key="6">
    <source>
        <dbReference type="ARBA" id="ARBA00034546"/>
    </source>
</evidence>
<dbReference type="InterPro" id="IPR000092">
    <property type="entry name" value="Polyprenyl_synt"/>
</dbReference>
<sequence>MNSCTKVWKLLSGVSGTFSKPVSIGAKFPQIKLCSRMSTNASIPEHKRDIETFQDVYPGIIETLSRNPGLYENRDVASWLNKVLDYNLHGGKKARALATIFAYETLERPENITHEALRLIRVLGWCVEMLQAYFLIMDDVMDGSAMRRGAPCWYRLPEVGLGAINDCNLVQAAMYDILKEYCAHLPTYKDIVHLFNETLFNTSIGQHLDYTMAHRIMTDYSMFTPERYTAIVTYKTAYYTFKMPVFLGMLVATDMDQRIHPTVEKICLDMGYLFQMQDDFIDCFGAEHLTGKIGTDIQEGKCSWLAVQALQRLTETQRKVFVACYGSHEPAHVERVKRLYEELGLPELYRKEETKRYDEIVERSQNLGPNAGTMPDLFIKLLALIYNRKK</sequence>
<comment type="caution">
    <text evidence="8">The sequence shown here is derived from an EMBL/GenBank/DDBJ whole genome shotgun (WGS) entry which is preliminary data.</text>
</comment>
<dbReference type="Pfam" id="PF00348">
    <property type="entry name" value="polyprenyl_synt"/>
    <property type="match status" value="1"/>
</dbReference>
<reference evidence="8 9" key="1">
    <citation type="submission" date="2023-11" db="EMBL/GenBank/DDBJ databases">
        <authorList>
            <person name="Okamura Y."/>
        </authorList>
    </citation>
    <scope>NUCLEOTIDE SEQUENCE [LARGE SCALE GENOMIC DNA]</scope>
</reference>
<dbReference type="PROSITE" id="PS00444">
    <property type="entry name" value="POLYPRENYL_SYNTHASE_2"/>
    <property type="match status" value="1"/>
</dbReference>
<dbReference type="SFLD" id="SFLDS00005">
    <property type="entry name" value="Isoprenoid_Synthase_Type_I"/>
    <property type="match status" value="1"/>
</dbReference>
<dbReference type="InterPro" id="IPR033749">
    <property type="entry name" value="Polyprenyl_synt_CS"/>
</dbReference>
<keyword evidence="4" id="KW-0460">Magnesium</keyword>
<dbReference type="AlphaFoldDB" id="A0AAV1JPU6"/>
<dbReference type="CDD" id="cd00685">
    <property type="entry name" value="Trans_IPPS_HT"/>
    <property type="match status" value="1"/>
</dbReference>
<evidence type="ECO:0000256" key="2">
    <source>
        <dbReference type="ARBA" id="ARBA00022679"/>
    </source>
</evidence>
<evidence type="ECO:0000256" key="5">
    <source>
        <dbReference type="ARBA" id="ARBA00033740"/>
    </source>
</evidence>
<evidence type="ECO:0000313" key="9">
    <source>
        <dbReference type="Proteomes" id="UP001497472"/>
    </source>
</evidence>
<dbReference type="InterPro" id="IPR039702">
    <property type="entry name" value="FPS1-like"/>
</dbReference>
<dbReference type="SUPFAM" id="SSF48576">
    <property type="entry name" value="Terpenoid synthases"/>
    <property type="match status" value="1"/>
</dbReference>
<dbReference type="Proteomes" id="UP001497472">
    <property type="component" value="Unassembled WGS sequence"/>
</dbReference>
<dbReference type="GO" id="GO:0004161">
    <property type="term" value="F:dimethylallyltranstransferase activity"/>
    <property type="evidence" value="ECO:0007669"/>
    <property type="project" value="TreeGrafter"/>
</dbReference>
<dbReference type="GO" id="GO:0045337">
    <property type="term" value="P:farnesyl diphosphate biosynthetic process"/>
    <property type="evidence" value="ECO:0007669"/>
    <property type="project" value="TreeGrafter"/>
</dbReference>
<dbReference type="PANTHER" id="PTHR11525:SF0">
    <property type="entry name" value="FARNESYL PYROPHOSPHATE SYNTHASE"/>
    <property type="match status" value="1"/>
</dbReference>